<name>A0A7W9SZ42_9BACT</name>
<keyword evidence="2" id="KW-1185">Reference proteome</keyword>
<sequence>MLSFIGFIALLIFGKFLWDTYVTGKTKQDWDRYSRNNPESAARLERNNLLDFATHSESNQVHRNVSIKALAEYHQCSIDNVKDIFIQSIVELKVSVNAAQKYIKTLRQNTYAESSKLNFDPADTPSAIKAEWMKEYLDDKLYTKRWIKKDDMFEDIFAINPEFKQVYCSEDRNMIIEFGNNNTEFMMYIIEQANRFAMNAQRYLNEAEEALSSKEYTLATDLANKGLDIEESSIMPYLLRVRALCYSNSRDYDLAIKDIDNALSMLTNINASKDDIELFEESKRKINIKSALSLFFKKTYTNSITTKEEGVEGDDNDYI</sequence>
<dbReference type="Proteomes" id="UP000532746">
    <property type="component" value="Unassembled WGS sequence"/>
</dbReference>
<reference evidence="1 2" key="1">
    <citation type="submission" date="2020-08" db="EMBL/GenBank/DDBJ databases">
        <title>Genomic Encyclopedia of Type Strains, Phase IV (KMG-IV): sequencing the most valuable type-strain genomes for metagenomic binning, comparative biology and taxonomic classification.</title>
        <authorList>
            <person name="Goeker M."/>
        </authorList>
    </citation>
    <scope>NUCLEOTIDE SEQUENCE [LARGE SCALE GENOMIC DNA]</scope>
    <source>
        <strain evidence="1 2">DSM 26718</strain>
    </source>
</reference>
<dbReference type="SUPFAM" id="SSF48452">
    <property type="entry name" value="TPR-like"/>
    <property type="match status" value="1"/>
</dbReference>
<organism evidence="1 2">
    <name type="scientific">Hymenobacter luteus</name>
    <dbReference type="NCBI Taxonomy" id="1411122"/>
    <lineage>
        <taxon>Bacteria</taxon>
        <taxon>Pseudomonadati</taxon>
        <taxon>Bacteroidota</taxon>
        <taxon>Cytophagia</taxon>
        <taxon>Cytophagales</taxon>
        <taxon>Hymenobacteraceae</taxon>
        <taxon>Hymenobacter</taxon>
    </lineage>
</organism>
<dbReference type="Gene3D" id="1.25.40.10">
    <property type="entry name" value="Tetratricopeptide repeat domain"/>
    <property type="match status" value="1"/>
</dbReference>
<dbReference type="InterPro" id="IPR011990">
    <property type="entry name" value="TPR-like_helical_dom_sf"/>
</dbReference>
<gene>
    <name evidence="1" type="ORF">HNQ93_001252</name>
</gene>
<dbReference type="EMBL" id="JACHGG010000002">
    <property type="protein sequence ID" value="MBB6058406.1"/>
    <property type="molecule type" value="Genomic_DNA"/>
</dbReference>
<comment type="caution">
    <text evidence="1">The sequence shown here is derived from an EMBL/GenBank/DDBJ whole genome shotgun (WGS) entry which is preliminary data.</text>
</comment>
<proteinExistence type="predicted"/>
<dbReference type="RefSeq" id="WP_183403368.1">
    <property type="nucleotide sequence ID" value="NZ_JACHGG010000002.1"/>
</dbReference>
<dbReference type="AlphaFoldDB" id="A0A7W9SZ42"/>
<protein>
    <submittedName>
        <fullName evidence="1">Tetratricopeptide (TPR) repeat protein</fullName>
    </submittedName>
</protein>
<accession>A0A7W9SZ42</accession>
<evidence type="ECO:0000313" key="2">
    <source>
        <dbReference type="Proteomes" id="UP000532746"/>
    </source>
</evidence>
<evidence type="ECO:0000313" key="1">
    <source>
        <dbReference type="EMBL" id="MBB6058406.1"/>
    </source>
</evidence>